<accession>A0A0N4VTS5</accession>
<dbReference type="EMBL" id="UZAF01000596">
    <property type="protein sequence ID" value="VDO06110.1"/>
    <property type="molecule type" value="Genomic_DNA"/>
</dbReference>
<dbReference type="Proteomes" id="UP000268014">
    <property type="component" value="Unassembled WGS sequence"/>
</dbReference>
<dbReference type="STRING" id="6290.A0A0N4VTS5"/>
<reference evidence="1 2" key="2">
    <citation type="submission" date="2018-11" db="EMBL/GenBank/DDBJ databases">
        <authorList>
            <consortium name="Pathogen Informatics"/>
        </authorList>
    </citation>
    <scope>NUCLEOTIDE SEQUENCE [LARGE SCALE GENOMIC DNA]</scope>
    <source>
        <strain evidence="1 2">MHpl1</strain>
    </source>
</reference>
<keyword evidence="2" id="KW-1185">Reference proteome</keyword>
<name>A0A0N4VTS5_HAEPC</name>
<proteinExistence type="predicted"/>
<evidence type="ECO:0000313" key="3">
    <source>
        <dbReference type="WBParaSite" id="HPLM_0000069201-mRNA-1"/>
    </source>
</evidence>
<protein>
    <submittedName>
        <fullName evidence="3">Rab-GAP TBC domain-containing protein</fullName>
    </submittedName>
</protein>
<dbReference type="AlphaFoldDB" id="A0A0N4VTS5"/>
<evidence type="ECO:0000313" key="2">
    <source>
        <dbReference type="Proteomes" id="UP000268014"/>
    </source>
</evidence>
<evidence type="ECO:0000313" key="1">
    <source>
        <dbReference type="EMBL" id="VDO06110.1"/>
    </source>
</evidence>
<gene>
    <name evidence="1" type="ORF">HPLM_LOCUS693</name>
</gene>
<dbReference type="OrthoDB" id="195089at2759"/>
<dbReference type="WBParaSite" id="HPLM_0000069201-mRNA-1">
    <property type="protein sequence ID" value="HPLM_0000069201-mRNA-1"/>
    <property type="gene ID" value="HPLM_0000069201"/>
</dbReference>
<dbReference type="OMA" id="NIGKAWC"/>
<organism evidence="3">
    <name type="scientific">Haemonchus placei</name>
    <name type="common">Barber's pole worm</name>
    <dbReference type="NCBI Taxonomy" id="6290"/>
    <lineage>
        <taxon>Eukaryota</taxon>
        <taxon>Metazoa</taxon>
        <taxon>Ecdysozoa</taxon>
        <taxon>Nematoda</taxon>
        <taxon>Chromadorea</taxon>
        <taxon>Rhabditida</taxon>
        <taxon>Rhabditina</taxon>
        <taxon>Rhabditomorpha</taxon>
        <taxon>Strongyloidea</taxon>
        <taxon>Trichostrongylidae</taxon>
        <taxon>Haemonchus</taxon>
    </lineage>
</organism>
<reference evidence="3" key="1">
    <citation type="submission" date="2017-02" db="UniProtKB">
        <authorList>
            <consortium name="WormBaseParasite"/>
        </authorList>
    </citation>
    <scope>IDENTIFICATION</scope>
</reference>
<sequence>MLSSTVFVHDLVYDWMLQAATYDTFGSVGTVLRNLSMDVLIEKFLDERAFEDLAIEEHRPMMTWKCISLARVVDDKRLTQILREIVAAWPKRRGAIPAAEMITSVEELIKLAHNYPNVGRTCFTLFKSDTGAVMCSEFGFLLVLALCKINRYKASMIAELTKTFQKLWNFKENVHEAGCTETSGLSEIVDLVEEQVSYTHHCSQIWVFKTLLLLLSSL</sequence>